<keyword evidence="2" id="KW-1277">Toxin-antitoxin system</keyword>
<reference evidence="3" key="3">
    <citation type="journal article" date="2018" name="Genome Biol. Evol.">
        <title>Culture-Facilitated Comparative Genomics of the Facultative Symbiont Hamiltonella defensa.</title>
        <authorList>
            <person name="Chevignon G."/>
            <person name="Boyd B.M."/>
            <person name="Brandt J.W."/>
            <person name="Oliver K.M."/>
            <person name="Strand M.R."/>
        </authorList>
    </citation>
    <scope>NUCLEOTIDE SEQUENCE</scope>
    <source>
        <strain evidence="3">A2C</strain>
        <strain evidence="4">ZA17</strain>
    </source>
</reference>
<dbReference type="EMBL" id="CP017606">
    <property type="protein sequence ID" value="ATW30264.1"/>
    <property type="molecule type" value="Genomic_DNA"/>
</dbReference>
<dbReference type="InterPro" id="IPR035093">
    <property type="entry name" value="RelE/ParE_toxin_dom_sf"/>
</dbReference>
<evidence type="ECO:0000256" key="2">
    <source>
        <dbReference type="ARBA" id="ARBA00022649"/>
    </source>
</evidence>
<dbReference type="OMA" id="SGYVARY"/>
<dbReference type="PANTHER" id="PTHR33755">
    <property type="entry name" value="TOXIN PARE1-RELATED"/>
    <property type="match status" value="1"/>
</dbReference>
<dbReference type="AlphaFoldDB" id="A0A2D3SWK8"/>
<evidence type="ECO:0000313" key="3">
    <source>
        <dbReference type="EMBL" id="ATW30264.1"/>
    </source>
</evidence>
<dbReference type="GeneID" id="66260760"/>
<dbReference type="Gene3D" id="3.30.2310.20">
    <property type="entry name" value="RelE-like"/>
    <property type="match status" value="1"/>
</dbReference>
<gene>
    <name evidence="3" type="ORF">BJP41_07975</name>
    <name evidence="4" type="ORF">BJP43_08005</name>
</gene>
<comment type="similarity">
    <text evidence="1">Belongs to the RelE toxin family.</text>
</comment>
<reference evidence="5 6" key="1">
    <citation type="submission" date="2016-10" db="EMBL/GenBank/DDBJ databases">
        <authorList>
            <person name="Chevignon G."/>
        </authorList>
    </citation>
    <scope>NUCLEOTIDE SEQUENCE [LARGE SCALE GENOMIC DNA]</scope>
    <source>
        <strain evidence="6">A2C</strain>
        <strain evidence="5">ZA17</strain>
    </source>
</reference>
<evidence type="ECO:0000313" key="5">
    <source>
        <dbReference type="Proteomes" id="UP000229055"/>
    </source>
</evidence>
<dbReference type="InterPro" id="IPR051803">
    <property type="entry name" value="TA_system_RelE-like_toxin"/>
</dbReference>
<name>A0A2D3SWK8_9ENTR</name>
<accession>A0A2D3SWK8</accession>
<dbReference type="EMBL" id="CP017613">
    <property type="protein sequence ID" value="ATW34208.1"/>
    <property type="molecule type" value="Genomic_DNA"/>
</dbReference>
<dbReference type="RefSeq" id="WP_015873464.1">
    <property type="nucleotide sequence ID" value="NZ_CADIJH010000033.1"/>
</dbReference>
<evidence type="ECO:0000256" key="1">
    <source>
        <dbReference type="ARBA" id="ARBA00006226"/>
    </source>
</evidence>
<reference evidence="5 6" key="2">
    <citation type="submission" date="2017-11" db="EMBL/GenBank/DDBJ databases">
        <title>PacBio sequencing of new strain of the secondary endosymbiont Candidatus Hamiltonella defensa.</title>
        <authorList>
            <person name="Strand M.R."/>
            <person name="Oliver K."/>
        </authorList>
    </citation>
    <scope>NUCLEOTIDE SEQUENCE [LARGE SCALE GENOMIC DNA]</scope>
    <source>
        <strain evidence="6">A2C</strain>
        <strain evidence="5">ZA17</strain>
    </source>
</reference>
<dbReference type="Proteomes" id="UP000229055">
    <property type="component" value="Chromosome"/>
</dbReference>
<dbReference type="InterPro" id="IPR007712">
    <property type="entry name" value="RelE/ParE_toxin"/>
</dbReference>
<sequence length="99" mass="11279">MPQVIIQKRAQEDLVRLQAFLKRKNPLAARKAAKAISNSIKLLIDMPSIGRPVEGLNIEFRELIIDFGSSGYVLLYRDDTELDRVVILSIKHQKESGYQ</sequence>
<evidence type="ECO:0000313" key="4">
    <source>
        <dbReference type="EMBL" id="ATW34208.1"/>
    </source>
</evidence>
<dbReference type="Proteomes" id="UP000230008">
    <property type="component" value="Chromosome"/>
</dbReference>
<organism evidence="3 6">
    <name type="scientific">Candidatus Williamhamiltonella defendens</name>
    <dbReference type="NCBI Taxonomy" id="138072"/>
    <lineage>
        <taxon>Bacteria</taxon>
        <taxon>Pseudomonadati</taxon>
        <taxon>Pseudomonadota</taxon>
        <taxon>Gammaproteobacteria</taxon>
        <taxon>Enterobacterales</taxon>
        <taxon>Enterobacteriaceae</taxon>
        <taxon>aphid secondary symbionts</taxon>
        <taxon>Candidatus Williamhamiltonella</taxon>
    </lineage>
</organism>
<dbReference type="Pfam" id="PF05016">
    <property type="entry name" value="ParE_toxin"/>
    <property type="match status" value="1"/>
</dbReference>
<evidence type="ECO:0000313" key="6">
    <source>
        <dbReference type="Proteomes" id="UP000230008"/>
    </source>
</evidence>
<dbReference type="PANTHER" id="PTHR33755:SF7">
    <property type="entry name" value="TOXIN MODULE OF TOXIN-ANTITOXIN SYSTEM RELE_STBE FAMILY"/>
    <property type="match status" value="1"/>
</dbReference>
<proteinExistence type="inferred from homology"/>
<protein>
    <submittedName>
        <fullName evidence="3">Plasmid stabilization protein</fullName>
    </submittedName>
</protein>